<dbReference type="PIRSF" id="PIRSF017082">
    <property type="entry name" value="YflP"/>
    <property type="match status" value="1"/>
</dbReference>
<sequence>MNFTMPRRALLGAGLATFAAPRLASAQGSLAGRTITLVVPSPAGGGTDFSARLVADSFGRALGATMVVENRPGGNDVVGLQSVLRAPADGTTLLCGYCATMTARPAIGGLGDIVPTRDFQAVGQITDTPQLFVTHPTVPATTLQEFIALAKRRPGEMTYASAGIGSMHHMGTEYLKHRAGIDLLHVPYRGTGETIRDLIAGRIQFYMNSPPPLTPLVRDGKLRALCVSSDVRHPGLPDVPSAAEQGMPNLGLNVWFAVFAPRGVPAPVVRLLSEKLNQVLADQAIRDRAFAAGALVSPSSPEALSDRVVRETESWTRIARMAGISVS</sequence>
<dbReference type="PANTHER" id="PTHR42928:SF5">
    <property type="entry name" value="BLR1237 PROTEIN"/>
    <property type="match status" value="1"/>
</dbReference>
<gene>
    <name evidence="3" type="ORF">GXW74_13790</name>
</gene>
<evidence type="ECO:0000256" key="1">
    <source>
        <dbReference type="ARBA" id="ARBA00006987"/>
    </source>
</evidence>
<reference evidence="3" key="2">
    <citation type="journal article" date="2021" name="Syst. Appl. Microbiol.">
        <title>Roseomonas hellenica sp. nov., isolated from roots of wild-growing Alkanna tinctoria.</title>
        <authorList>
            <person name="Rat A."/>
            <person name="Naranjo H.D."/>
            <person name="Lebbe L."/>
            <person name="Cnockaert M."/>
            <person name="Krigas N."/>
            <person name="Grigoriadou K."/>
            <person name="Maloupa E."/>
            <person name="Willems A."/>
        </authorList>
    </citation>
    <scope>NUCLEOTIDE SEQUENCE</scope>
    <source>
        <strain evidence="3">LMG 31228</strain>
    </source>
</reference>
<feature type="chain" id="PRO_5040860603" evidence="2">
    <location>
        <begin position="27"/>
        <end position="327"/>
    </location>
</feature>
<dbReference type="Gene3D" id="3.40.190.10">
    <property type="entry name" value="Periplasmic binding protein-like II"/>
    <property type="match status" value="1"/>
</dbReference>
<organism evidence="3 4">
    <name type="scientific">Neoroseomonas eburnea</name>
    <dbReference type="NCBI Taxonomy" id="1346889"/>
    <lineage>
        <taxon>Bacteria</taxon>
        <taxon>Pseudomonadati</taxon>
        <taxon>Pseudomonadota</taxon>
        <taxon>Alphaproteobacteria</taxon>
        <taxon>Acetobacterales</taxon>
        <taxon>Acetobacteraceae</taxon>
        <taxon>Neoroseomonas</taxon>
    </lineage>
</organism>
<dbReference type="RefSeq" id="WP_211847091.1">
    <property type="nucleotide sequence ID" value="NZ_JAAEDL010000012.1"/>
</dbReference>
<feature type="signal peptide" evidence="2">
    <location>
        <begin position="1"/>
        <end position="26"/>
    </location>
</feature>
<comment type="caution">
    <text evidence="3">The sequence shown here is derived from an EMBL/GenBank/DDBJ whole genome shotgun (WGS) entry which is preliminary data.</text>
</comment>
<protein>
    <submittedName>
        <fullName evidence="3">Tripartite tricarboxylate transporter substrate binding protein</fullName>
    </submittedName>
</protein>
<dbReference type="InterPro" id="IPR042100">
    <property type="entry name" value="Bug_dom1"/>
</dbReference>
<accession>A0A9X9XCX7</accession>
<dbReference type="Pfam" id="PF03401">
    <property type="entry name" value="TctC"/>
    <property type="match status" value="1"/>
</dbReference>
<reference evidence="3" key="1">
    <citation type="submission" date="2020-01" db="EMBL/GenBank/DDBJ databases">
        <authorList>
            <person name="Rat A."/>
        </authorList>
    </citation>
    <scope>NUCLEOTIDE SEQUENCE</scope>
    <source>
        <strain evidence="3">LMG 31228</strain>
    </source>
</reference>
<dbReference type="Gene3D" id="3.40.190.150">
    <property type="entry name" value="Bordetella uptake gene, domain 1"/>
    <property type="match status" value="1"/>
</dbReference>
<evidence type="ECO:0000313" key="4">
    <source>
        <dbReference type="Proteomes" id="UP001138709"/>
    </source>
</evidence>
<proteinExistence type="inferred from homology"/>
<dbReference type="PANTHER" id="PTHR42928">
    <property type="entry name" value="TRICARBOXYLATE-BINDING PROTEIN"/>
    <property type="match status" value="1"/>
</dbReference>
<evidence type="ECO:0000256" key="2">
    <source>
        <dbReference type="SAM" id="SignalP"/>
    </source>
</evidence>
<dbReference type="InterPro" id="IPR005064">
    <property type="entry name" value="BUG"/>
</dbReference>
<keyword evidence="2" id="KW-0732">Signal</keyword>
<dbReference type="EMBL" id="JAAEDL010000012">
    <property type="protein sequence ID" value="MBR0681563.1"/>
    <property type="molecule type" value="Genomic_DNA"/>
</dbReference>
<keyword evidence="4" id="KW-1185">Reference proteome</keyword>
<dbReference type="Proteomes" id="UP001138709">
    <property type="component" value="Unassembled WGS sequence"/>
</dbReference>
<dbReference type="SUPFAM" id="SSF53850">
    <property type="entry name" value="Periplasmic binding protein-like II"/>
    <property type="match status" value="1"/>
</dbReference>
<dbReference type="AlphaFoldDB" id="A0A9X9XCX7"/>
<comment type="similarity">
    <text evidence="1">Belongs to the UPF0065 (bug) family.</text>
</comment>
<name>A0A9X9XCX7_9PROT</name>
<dbReference type="CDD" id="cd07012">
    <property type="entry name" value="PBP2_Bug_TTT"/>
    <property type="match status" value="1"/>
</dbReference>
<evidence type="ECO:0000313" key="3">
    <source>
        <dbReference type="EMBL" id="MBR0681563.1"/>
    </source>
</evidence>